<keyword evidence="3" id="KW-0479">Metal-binding</keyword>
<gene>
    <name evidence="5" type="ORF">Tfer_1564</name>
</gene>
<dbReference type="GO" id="GO:0051604">
    <property type="term" value="P:protein maturation"/>
    <property type="evidence" value="ECO:0007669"/>
    <property type="project" value="TreeGrafter"/>
</dbReference>
<evidence type="ECO:0000256" key="1">
    <source>
        <dbReference type="ARBA" id="ARBA00006018"/>
    </source>
</evidence>
<keyword evidence="6" id="KW-1185">Reference proteome</keyword>
<dbReference type="Proteomes" id="UP000037175">
    <property type="component" value="Unassembled WGS sequence"/>
</dbReference>
<comment type="caution">
    <text evidence="5">The sequence shown here is derived from an EMBL/GenBank/DDBJ whole genome shotgun (WGS) entry which is preliminary data.</text>
</comment>
<sequence>MCVATVGKVVEIRGKRAVCSFRGVLREVSISLVPRVKLGDSVVVHAGFVSEIIKDTNNYYHDLVATDALAGQILDAIKRENTKMHHRHVRLMNFCGSHESTVIRYGLRQLLPENIELVSGPGCPVCVVPNEEIEMGIKLAKSDNIILTVHGDMMRVPTGLGSLEEIRAAGADVRIVYDINEAIQIARECSREVVHFAVGFETTAPATAAAILEAGGISNFSIISSHRMTSPIIQCVLQNCEVDGVIAPGHVAMITGLKPFAELNKQFKIPFAISGFQPIDILHSVLNILIRINEEKPEVFNQYTRVVNSGGNLEAQKKIEQVFTVQDDYLRGFPKLAKSRLVLNRRWSKFDAEKKFNLRLNEKKRGQPDDSFCGAVLQGAMPHQCPHFGTVCTPVNPLGPCMVSQEGPCYASYHNGTE</sequence>
<dbReference type="PATRIC" id="fig|281456.6.peg.1673"/>
<dbReference type="GO" id="GO:0070025">
    <property type="term" value="F:carbon monoxide binding"/>
    <property type="evidence" value="ECO:0007669"/>
    <property type="project" value="TreeGrafter"/>
</dbReference>
<evidence type="ECO:0000256" key="4">
    <source>
        <dbReference type="ARBA" id="ARBA00023004"/>
    </source>
</evidence>
<name>A0A0L6W3T1_9FIRM</name>
<dbReference type="InterPro" id="IPR042243">
    <property type="entry name" value="HypD_1"/>
</dbReference>
<protein>
    <submittedName>
        <fullName evidence="5">Hydrogenase assembly chaperone HypC/HupF</fullName>
    </submittedName>
</protein>
<dbReference type="InterPro" id="IPR001109">
    <property type="entry name" value="Hydrogenase_HupF/HypC"/>
</dbReference>
<dbReference type="AlphaFoldDB" id="A0A0L6W3T1"/>
<dbReference type="InterPro" id="IPR042244">
    <property type="entry name" value="HypD_2_sf"/>
</dbReference>
<reference evidence="6" key="1">
    <citation type="submission" date="2015-07" db="EMBL/GenBank/DDBJ databases">
        <title>Complete Genome of Thermincola ferriacetica strain Z-0001T.</title>
        <authorList>
            <person name="Lusk B."/>
            <person name="Badalamenti J.P."/>
            <person name="Parameswaran P."/>
            <person name="Bond D.R."/>
            <person name="Torres C.I."/>
        </authorList>
    </citation>
    <scope>NUCLEOTIDE SEQUENCE [LARGE SCALE GENOMIC DNA]</scope>
    <source>
        <strain evidence="6">Z-0001</strain>
    </source>
</reference>
<keyword evidence="4" id="KW-0408">Iron</keyword>
<dbReference type="PANTHER" id="PTHR30149:SF0">
    <property type="entry name" value="HYDROGENASE MATURATION FACTOR HYPD"/>
    <property type="match status" value="1"/>
</dbReference>
<dbReference type="InterPro" id="IPR002780">
    <property type="entry name" value="Hyd_form_HypD"/>
</dbReference>
<dbReference type="NCBIfam" id="TIGR00075">
    <property type="entry name" value="hypD"/>
    <property type="match status" value="1"/>
</dbReference>
<proteinExistence type="inferred from homology"/>
<dbReference type="PIRSF" id="PIRSF005622">
    <property type="entry name" value="Hydrgn_mat_hypD"/>
    <property type="match status" value="1"/>
</dbReference>
<dbReference type="GO" id="GO:0051539">
    <property type="term" value="F:4 iron, 4 sulfur cluster binding"/>
    <property type="evidence" value="ECO:0007669"/>
    <property type="project" value="TreeGrafter"/>
</dbReference>
<accession>A0A0L6W3T1</accession>
<dbReference type="Gene3D" id="6.10.20.100">
    <property type="match status" value="1"/>
</dbReference>
<organism evidence="5 6">
    <name type="scientific">Thermincola ferriacetica</name>
    <dbReference type="NCBI Taxonomy" id="281456"/>
    <lineage>
        <taxon>Bacteria</taxon>
        <taxon>Bacillati</taxon>
        <taxon>Bacillota</taxon>
        <taxon>Clostridia</taxon>
        <taxon>Eubacteriales</taxon>
        <taxon>Thermincolaceae</taxon>
        <taxon>Thermincola</taxon>
    </lineage>
</organism>
<dbReference type="SUPFAM" id="SSF159127">
    <property type="entry name" value="HupF/HypC-like"/>
    <property type="match status" value="1"/>
</dbReference>
<dbReference type="Gene3D" id="2.30.30.140">
    <property type="match status" value="1"/>
</dbReference>
<dbReference type="PRINTS" id="PR00445">
    <property type="entry name" value="HUPFHYPC"/>
</dbReference>
<dbReference type="Pfam" id="PF01455">
    <property type="entry name" value="HupF_HypC"/>
    <property type="match status" value="1"/>
</dbReference>
<dbReference type="EMBL" id="LGTE01000009">
    <property type="protein sequence ID" value="KNZ69749.1"/>
    <property type="molecule type" value="Genomic_DNA"/>
</dbReference>
<evidence type="ECO:0000313" key="5">
    <source>
        <dbReference type="EMBL" id="KNZ69749.1"/>
    </source>
</evidence>
<evidence type="ECO:0000256" key="2">
    <source>
        <dbReference type="ARBA" id="ARBA00007888"/>
    </source>
</evidence>
<dbReference type="GO" id="GO:0005506">
    <property type="term" value="F:iron ion binding"/>
    <property type="evidence" value="ECO:0007669"/>
    <property type="project" value="TreeGrafter"/>
</dbReference>
<dbReference type="RefSeq" id="WP_052217750.1">
    <property type="nucleotide sequence ID" value="NZ_LGTE01000009.1"/>
</dbReference>
<evidence type="ECO:0000256" key="3">
    <source>
        <dbReference type="ARBA" id="ARBA00022723"/>
    </source>
</evidence>
<dbReference type="Pfam" id="PF01924">
    <property type="entry name" value="HypD"/>
    <property type="match status" value="1"/>
</dbReference>
<evidence type="ECO:0000313" key="6">
    <source>
        <dbReference type="Proteomes" id="UP000037175"/>
    </source>
</evidence>
<comment type="similarity">
    <text evidence="1">Belongs to the HupF/HypC family.</text>
</comment>
<comment type="similarity">
    <text evidence="2">Belongs to the HypD family.</text>
</comment>
<dbReference type="PANTHER" id="PTHR30149">
    <property type="entry name" value="HYDROGENASE PROTEIN ASSEMBLY PROTEIN HYPD"/>
    <property type="match status" value="1"/>
</dbReference>
<dbReference type="Gene3D" id="3.40.50.11750">
    <property type="entry name" value="HypD, alpha/beta domain 1"/>
    <property type="match status" value="2"/>
</dbReference>